<keyword evidence="3" id="KW-0479">Metal-binding</keyword>
<name>A0A093GIP4_DRYPU</name>
<keyword evidence="7" id="KW-0865">Zymogen</keyword>
<comment type="caution">
    <text evidence="8">Lacks conserved residue(s) required for the propagation of feature annotation.</text>
</comment>
<dbReference type="GO" id="GO:0006508">
    <property type="term" value="P:proteolysis"/>
    <property type="evidence" value="ECO:0007669"/>
    <property type="project" value="UniProtKB-KW"/>
</dbReference>
<comment type="cofactor">
    <cofactor evidence="1">
        <name>Ca(2+)</name>
        <dbReference type="ChEBI" id="CHEBI:29108"/>
    </cofactor>
</comment>
<dbReference type="GO" id="GO:0007417">
    <property type="term" value="P:central nervous system development"/>
    <property type="evidence" value="ECO:0007669"/>
    <property type="project" value="TreeGrafter"/>
</dbReference>
<gene>
    <name evidence="11" type="ORF">N307_09642</name>
</gene>
<dbReference type="CDD" id="cd11377">
    <property type="entry name" value="Pro-peptidase_S53"/>
    <property type="match status" value="1"/>
</dbReference>
<dbReference type="SUPFAM" id="SSF52743">
    <property type="entry name" value="Subtilisin-like"/>
    <property type="match status" value="1"/>
</dbReference>
<evidence type="ECO:0000256" key="7">
    <source>
        <dbReference type="ARBA" id="ARBA00023145"/>
    </source>
</evidence>
<dbReference type="GO" id="GO:0004252">
    <property type="term" value="F:serine-type endopeptidase activity"/>
    <property type="evidence" value="ECO:0007669"/>
    <property type="project" value="InterPro"/>
</dbReference>
<organism evidence="11 12">
    <name type="scientific">Dryobates pubescens</name>
    <name type="common">Downy woodpecker</name>
    <name type="synonym">Picoides pubescens</name>
    <dbReference type="NCBI Taxonomy" id="118200"/>
    <lineage>
        <taxon>Eukaryota</taxon>
        <taxon>Metazoa</taxon>
        <taxon>Chordata</taxon>
        <taxon>Craniata</taxon>
        <taxon>Vertebrata</taxon>
        <taxon>Euteleostomi</taxon>
        <taxon>Archelosauria</taxon>
        <taxon>Archosauria</taxon>
        <taxon>Dinosauria</taxon>
        <taxon>Saurischia</taxon>
        <taxon>Theropoda</taxon>
        <taxon>Coelurosauria</taxon>
        <taxon>Aves</taxon>
        <taxon>Neognathae</taxon>
        <taxon>Neoaves</taxon>
        <taxon>Telluraves</taxon>
        <taxon>Coraciimorphae</taxon>
        <taxon>Piciformes</taxon>
        <taxon>Picidae</taxon>
        <taxon>Dryobates</taxon>
    </lineage>
</organism>
<evidence type="ECO:0000259" key="10">
    <source>
        <dbReference type="PROSITE" id="PS51695"/>
    </source>
</evidence>
<dbReference type="InterPro" id="IPR030400">
    <property type="entry name" value="Sedolisin_dom"/>
</dbReference>
<dbReference type="Pfam" id="PF09286">
    <property type="entry name" value="Pro-kuma_activ"/>
    <property type="match status" value="1"/>
</dbReference>
<dbReference type="Gene3D" id="3.40.50.200">
    <property type="entry name" value="Peptidase S8/S53 domain"/>
    <property type="match status" value="1"/>
</dbReference>
<dbReference type="SUPFAM" id="SSF54897">
    <property type="entry name" value="Protease propeptides/inhibitors"/>
    <property type="match status" value="1"/>
</dbReference>
<reference evidence="11 12" key="1">
    <citation type="submission" date="2014-04" db="EMBL/GenBank/DDBJ databases">
        <title>Genome evolution of avian class.</title>
        <authorList>
            <person name="Zhang G."/>
            <person name="Li C."/>
        </authorList>
    </citation>
    <scope>NUCLEOTIDE SEQUENCE [LARGE SCALE GENOMIC DNA]</scope>
    <source>
        <strain evidence="11">BGI_N307</strain>
    </source>
</reference>
<keyword evidence="12" id="KW-1185">Reference proteome</keyword>
<dbReference type="InterPro" id="IPR050819">
    <property type="entry name" value="Tripeptidyl-peptidase_I"/>
</dbReference>
<dbReference type="InterPro" id="IPR015366">
    <property type="entry name" value="S53_propep"/>
</dbReference>
<dbReference type="STRING" id="118200.A0A093GIP4"/>
<proteinExistence type="predicted"/>
<dbReference type="PANTHER" id="PTHR14218">
    <property type="entry name" value="PROTEASE S8 TRIPEPTIDYL PEPTIDASE I CLN2"/>
    <property type="match status" value="1"/>
</dbReference>
<dbReference type="PANTHER" id="PTHR14218:SF15">
    <property type="entry name" value="TRIPEPTIDYL-PEPTIDASE 1"/>
    <property type="match status" value="1"/>
</dbReference>
<evidence type="ECO:0000256" key="5">
    <source>
        <dbReference type="ARBA" id="ARBA00022825"/>
    </source>
</evidence>
<dbReference type="InterPro" id="IPR036852">
    <property type="entry name" value="Peptidase_S8/S53_dom_sf"/>
</dbReference>
<dbReference type="AlphaFoldDB" id="A0A093GIP4"/>
<dbReference type="EMBL" id="KL216327">
    <property type="protein sequence ID" value="KFV69113.1"/>
    <property type="molecule type" value="Genomic_DNA"/>
</dbReference>
<evidence type="ECO:0000256" key="4">
    <source>
        <dbReference type="ARBA" id="ARBA00022801"/>
    </source>
</evidence>
<feature type="non-terminal residue" evidence="11">
    <location>
        <position position="358"/>
    </location>
</feature>
<evidence type="ECO:0000256" key="6">
    <source>
        <dbReference type="ARBA" id="ARBA00022837"/>
    </source>
</evidence>
<dbReference type="SMART" id="SM00944">
    <property type="entry name" value="Pro-kuma_activ"/>
    <property type="match status" value="1"/>
</dbReference>
<feature type="region of interest" description="Disordered" evidence="9">
    <location>
        <begin position="187"/>
        <end position="229"/>
    </location>
</feature>
<sequence>PPSWSHVGAVSPGQNLQLTFALRQRGLGRLAQLVDAISDPRSPQYGKFLTLEQLRDLVQPSPGTLLLVLKWLRGHGVEQCHSVTTLDFLECHMPASLLLGPFQPCQATRRCPWSPSPAWAPPAVPAWGPSRALPALPAWLWPSPGPGLGAAGEGVSRGQRCLLPELWIPACAMSLLCARQGEACTGSQRSGRRSHNANLPCQGSAVGRGRGASRTVKVPPGPSTPWCSAGRHESQEPFLAWLVLLSNMSWVPWVHSVSYGDDEDSLSLPYLHRVNAELMKAAARGLSVLFASGDDGAGCRRVSGGNHTFRPSFPASSPYVTTVGGTSFKNPFLVTTEVSDYISGGGFSNVFPMPSYQV</sequence>
<keyword evidence="4" id="KW-0378">Hydrolase</keyword>
<protein>
    <submittedName>
        <fullName evidence="11">Tripeptidyl-peptidase 1</fullName>
    </submittedName>
</protein>
<evidence type="ECO:0000256" key="1">
    <source>
        <dbReference type="ARBA" id="ARBA00001913"/>
    </source>
</evidence>
<evidence type="ECO:0000256" key="3">
    <source>
        <dbReference type="ARBA" id="ARBA00022723"/>
    </source>
</evidence>
<evidence type="ECO:0000256" key="2">
    <source>
        <dbReference type="ARBA" id="ARBA00022670"/>
    </source>
</evidence>
<evidence type="ECO:0000256" key="9">
    <source>
        <dbReference type="SAM" id="MobiDB-lite"/>
    </source>
</evidence>
<evidence type="ECO:0000256" key="8">
    <source>
        <dbReference type="PROSITE-ProRule" id="PRU01032"/>
    </source>
</evidence>
<feature type="domain" description="Peptidase S53" evidence="10">
    <location>
        <begin position="131"/>
        <end position="358"/>
    </location>
</feature>
<keyword evidence="2" id="KW-0645">Protease</keyword>
<keyword evidence="5" id="KW-0720">Serine protease</keyword>
<keyword evidence="6" id="KW-0106">Calcium</keyword>
<dbReference type="PROSITE" id="PS51695">
    <property type="entry name" value="SEDOLISIN"/>
    <property type="match status" value="1"/>
</dbReference>
<evidence type="ECO:0000313" key="11">
    <source>
        <dbReference type="EMBL" id="KFV69113.1"/>
    </source>
</evidence>
<feature type="non-terminal residue" evidence="11">
    <location>
        <position position="1"/>
    </location>
</feature>
<evidence type="ECO:0000313" key="12">
    <source>
        <dbReference type="Proteomes" id="UP000053875"/>
    </source>
</evidence>
<accession>A0A093GIP4</accession>
<dbReference type="GO" id="GO:0046872">
    <property type="term" value="F:metal ion binding"/>
    <property type="evidence" value="ECO:0007669"/>
    <property type="project" value="UniProtKB-KW"/>
</dbReference>
<dbReference type="GO" id="GO:0008240">
    <property type="term" value="F:tripeptidyl-peptidase activity"/>
    <property type="evidence" value="ECO:0007669"/>
    <property type="project" value="TreeGrafter"/>
</dbReference>
<dbReference type="Proteomes" id="UP000053875">
    <property type="component" value="Unassembled WGS sequence"/>
</dbReference>